<keyword evidence="1" id="KW-0443">Lipid metabolism</keyword>
<dbReference type="InterPro" id="IPR002641">
    <property type="entry name" value="PNPLA_dom"/>
</dbReference>
<dbReference type="AlphaFoldDB" id="A0A6C0JW33"/>
<dbReference type="InterPro" id="IPR016035">
    <property type="entry name" value="Acyl_Trfase/lysoPLipase"/>
</dbReference>
<evidence type="ECO:0000259" key="2">
    <source>
        <dbReference type="PROSITE" id="PS51635"/>
    </source>
</evidence>
<reference evidence="3" key="1">
    <citation type="journal article" date="2020" name="Nature">
        <title>Giant virus diversity and host interactions through global metagenomics.</title>
        <authorList>
            <person name="Schulz F."/>
            <person name="Roux S."/>
            <person name="Paez-Espino D."/>
            <person name="Jungbluth S."/>
            <person name="Walsh D.A."/>
            <person name="Denef V.J."/>
            <person name="McMahon K.D."/>
            <person name="Konstantinidis K.T."/>
            <person name="Eloe-Fadrosh E.A."/>
            <person name="Kyrpides N.C."/>
            <person name="Woyke T."/>
        </authorList>
    </citation>
    <scope>NUCLEOTIDE SEQUENCE</scope>
    <source>
        <strain evidence="3">GVMAG-S-1062768-28</strain>
    </source>
</reference>
<dbReference type="PANTHER" id="PTHR46394:SF1">
    <property type="entry name" value="PNPLA DOMAIN-CONTAINING PROTEIN"/>
    <property type="match status" value="1"/>
</dbReference>
<evidence type="ECO:0000256" key="1">
    <source>
        <dbReference type="ARBA" id="ARBA00023098"/>
    </source>
</evidence>
<dbReference type="Gene3D" id="3.40.1090.10">
    <property type="entry name" value="Cytosolic phospholipase A2 catalytic domain"/>
    <property type="match status" value="1"/>
</dbReference>
<evidence type="ECO:0000313" key="3">
    <source>
        <dbReference type="EMBL" id="QHU07934.1"/>
    </source>
</evidence>
<feature type="domain" description="PNPLA" evidence="2">
    <location>
        <begin position="6"/>
        <end position="188"/>
    </location>
</feature>
<accession>A0A6C0JW33</accession>
<dbReference type="SUPFAM" id="SSF52151">
    <property type="entry name" value="FabD/lysophospholipase-like"/>
    <property type="match status" value="1"/>
</dbReference>
<dbReference type="PANTHER" id="PTHR46394">
    <property type="entry name" value="ANNEXIN"/>
    <property type="match status" value="1"/>
</dbReference>
<sequence>MSYEAICVPGGSVKMVTLLGLLYEYHKQGKIQDIKTWSVCSAGALISVLYLIGKNPLQILDYFPKIENIKPSMELLDSLFRKAGIKRIQKYTKRLRSTVYKFVSGDADKPCTLKEFYDKTGVLLYIEVVNVDKQEVVYFNYKDHPDVLLFDCIHASACIPFVFMPITINGEKYIDGGVYNGVPLDPLLGLRTLAFSFKHKDKDDVLDKIAGFVRLQATMVKNESIKRMNDFLTLVIVDSNFDIFDFSKTHEELLSEFAYGRSQYNS</sequence>
<proteinExistence type="predicted"/>
<dbReference type="GO" id="GO:0006629">
    <property type="term" value="P:lipid metabolic process"/>
    <property type="evidence" value="ECO:0007669"/>
    <property type="project" value="UniProtKB-KW"/>
</dbReference>
<name>A0A6C0JW33_9ZZZZ</name>
<dbReference type="PROSITE" id="PS51635">
    <property type="entry name" value="PNPLA"/>
    <property type="match status" value="1"/>
</dbReference>
<dbReference type="InterPro" id="IPR052580">
    <property type="entry name" value="Lipid_Hydrolase"/>
</dbReference>
<organism evidence="3">
    <name type="scientific">viral metagenome</name>
    <dbReference type="NCBI Taxonomy" id="1070528"/>
    <lineage>
        <taxon>unclassified sequences</taxon>
        <taxon>metagenomes</taxon>
        <taxon>organismal metagenomes</taxon>
    </lineage>
</organism>
<protein>
    <recommendedName>
        <fullName evidence="2">PNPLA domain-containing protein</fullName>
    </recommendedName>
</protein>
<dbReference type="Pfam" id="PF01734">
    <property type="entry name" value="Patatin"/>
    <property type="match status" value="1"/>
</dbReference>
<dbReference type="EMBL" id="MN740694">
    <property type="protein sequence ID" value="QHU07934.1"/>
    <property type="molecule type" value="Genomic_DNA"/>
</dbReference>